<sequence>MSSQKEFEVFFRNNPSMMTLSGLWERKYTDVNEAFLKVLGYERDEVLGRSASVLGLFQNRDLHHTIYETVVKQSCIYDIEVLLNHKNGKLIKAALSAEQFTIQALPHILTVITPLEMPLHNRFGLHTRSLPSYEIKPLIWNPNILGSMGDTEMAQRILQSFLKQIPERIHTLKTAMEKRDLASAQKEAQRIKAASFNVGAEALWQTVCGIEKKLLTNDANEAMEDLSFLENGYSSLMKIFETQISGFY</sequence>
<keyword evidence="5" id="KW-1185">Reference proteome</keyword>
<name>A0A5Q4VCP2_9BACT</name>
<dbReference type="PROSITE" id="PS50112">
    <property type="entry name" value="PAS"/>
    <property type="match status" value="1"/>
</dbReference>
<dbReference type="PROSITE" id="PS50894">
    <property type="entry name" value="HPT"/>
    <property type="match status" value="1"/>
</dbReference>
<gene>
    <name evidence="4" type="ORF">FIM25_04420</name>
</gene>
<comment type="caution">
    <text evidence="4">The sequence shown here is derived from an EMBL/GenBank/DDBJ whole genome shotgun (WGS) entry which is preliminary data.</text>
</comment>
<evidence type="ECO:0000256" key="1">
    <source>
        <dbReference type="PROSITE-ProRule" id="PRU00110"/>
    </source>
</evidence>
<dbReference type="Gene3D" id="1.20.120.160">
    <property type="entry name" value="HPT domain"/>
    <property type="match status" value="1"/>
</dbReference>
<dbReference type="InterPro" id="IPR036641">
    <property type="entry name" value="HPT_dom_sf"/>
</dbReference>
<evidence type="ECO:0000259" key="3">
    <source>
        <dbReference type="PROSITE" id="PS50894"/>
    </source>
</evidence>
<dbReference type="SUPFAM" id="SSF55785">
    <property type="entry name" value="PYP-like sensor domain (PAS domain)"/>
    <property type="match status" value="1"/>
</dbReference>
<dbReference type="GO" id="GO:0004672">
    <property type="term" value="F:protein kinase activity"/>
    <property type="evidence" value="ECO:0007669"/>
    <property type="project" value="UniProtKB-ARBA"/>
</dbReference>
<dbReference type="SUPFAM" id="SSF47226">
    <property type="entry name" value="Histidine-containing phosphotransfer domain, HPT domain"/>
    <property type="match status" value="1"/>
</dbReference>
<evidence type="ECO:0000259" key="2">
    <source>
        <dbReference type="PROSITE" id="PS50112"/>
    </source>
</evidence>
<dbReference type="CDD" id="cd00130">
    <property type="entry name" value="PAS"/>
    <property type="match status" value="1"/>
</dbReference>
<dbReference type="Gene3D" id="3.30.450.20">
    <property type="entry name" value="PAS domain"/>
    <property type="match status" value="1"/>
</dbReference>
<feature type="domain" description="HPt" evidence="3">
    <location>
        <begin position="150"/>
        <end position="243"/>
    </location>
</feature>
<feature type="domain" description="PAS" evidence="2">
    <location>
        <begin position="31"/>
        <end position="61"/>
    </location>
</feature>
<dbReference type="Pfam" id="PF13426">
    <property type="entry name" value="PAS_9"/>
    <property type="match status" value="1"/>
</dbReference>
<dbReference type="InterPro" id="IPR035965">
    <property type="entry name" value="PAS-like_dom_sf"/>
</dbReference>
<dbReference type="InterPro" id="IPR008207">
    <property type="entry name" value="Sig_transdc_His_kin_Hpt_dom"/>
</dbReference>
<protein>
    <submittedName>
        <fullName evidence="4">PAS domain S-box protein</fullName>
    </submittedName>
</protein>
<dbReference type="NCBIfam" id="TIGR00229">
    <property type="entry name" value="sensory_box"/>
    <property type="match status" value="1"/>
</dbReference>
<dbReference type="InterPro" id="IPR000014">
    <property type="entry name" value="PAS"/>
</dbReference>
<accession>A0A5Q4VCP2</accession>
<dbReference type="OrthoDB" id="9787818at2"/>
<dbReference type="EMBL" id="VDMB01000004">
    <property type="protein sequence ID" value="TYT75335.1"/>
    <property type="molecule type" value="Genomic_DNA"/>
</dbReference>
<dbReference type="RefSeq" id="WP_139446733.1">
    <property type="nucleotide sequence ID" value="NZ_VDMB01000004.1"/>
</dbReference>
<reference evidence="4 5" key="1">
    <citation type="submission" date="2019-06" db="EMBL/GenBank/DDBJ databases">
        <title>Desulfobotulus mexicanus sp. nov., a novel sulfate-reducing bacterium isolated from the sediment of an alkaline crater lake in Mexico.</title>
        <authorList>
            <person name="Hirschler-Rea A."/>
        </authorList>
    </citation>
    <scope>NUCLEOTIDE SEQUENCE [LARGE SCALE GENOMIC DNA]</scope>
    <source>
        <strain evidence="4 5">PAR22N</strain>
    </source>
</reference>
<evidence type="ECO:0000313" key="5">
    <source>
        <dbReference type="Proteomes" id="UP000321899"/>
    </source>
</evidence>
<organism evidence="4 5">
    <name type="scientific">Desulfobotulus mexicanus</name>
    <dbReference type="NCBI Taxonomy" id="2586642"/>
    <lineage>
        <taxon>Bacteria</taxon>
        <taxon>Pseudomonadati</taxon>
        <taxon>Thermodesulfobacteriota</taxon>
        <taxon>Desulfobacteria</taxon>
        <taxon>Desulfobacterales</taxon>
        <taxon>Desulfobacteraceae</taxon>
        <taxon>Desulfobotulus</taxon>
    </lineage>
</organism>
<dbReference type="AlphaFoldDB" id="A0A5Q4VCP2"/>
<dbReference type="GO" id="GO:0000160">
    <property type="term" value="P:phosphorelay signal transduction system"/>
    <property type="evidence" value="ECO:0007669"/>
    <property type="project" value="InterPro"/>
</dbReference>
<comment type="caution">
    <text evidence="1">Lacks conserved residue(s) required for the propagation of feature annotation.</text>
</comment>
<proteinExistence type="predicted"/>
<dbReference type="Proteomes" id="UP000321899">
    <property type="component" value="Unassembled WGS sequence"/>
</dbReference>
<evidence type="ECO:0000313" key="4">
    <source>
        <dbReference type="EMBL" id="TYT75335.1"/>
    </source>
</evidence>